<dbReference type="Pfam" id="PF03976">
    <property type="entry name" value="PPK2"/>
    <property type="match status" value="1"/>
</dbReference>
<dbReference type="STRING" id="1249552.PS2015_2929"/>
<keyword evidence="7" id="KW-1185">Reference proteome</keyword>
<comment type="subunit">
    <text evidence="4">Homotetramer.</text>
</comment>
<evidence type="ECO:0000313" key="7">
    <source>
        <dbReference type="Proteomes" id="UP000065641"/>
    </source>
</evidence>
<dbReference type="GO" id="GO:0008976">
    <property type="term" value="F:polyphosphate kinase activity"/>
    <property type="evidence" value="ECO:0007669"/>
    <property type="project" value="UniProtKB-UniRule"/>
</dbReference>
<dbReference type="Proteomes" id="UP000065641">
    <property type="component" value="Chromosome"/>
</dbReference>
<dbReference type="SUPFAM" id="SSF52540">
    <property type="entry name" value="P-loop containing nucleoside triphosphate hydrolases"/>
    <property type="match status" value="1"/>
</dbReference>
<dbReference type="EC" id="2.7.4.-" evidence="4"/>
<reference evidence="6 7" key="1">
    <citation type="submission" date="2015-11" db="EMBL/GenBank/DDBJ databases">
        <authorList>
            <person name="Zhang Y."/>
            <person name="Guo Z."/>
        </authorList>
    </citation>
    <scope>NUCLEOTIDE SEQUENCE [LARGE SCALE GENOMIC DNA]</scope>
    <source>
        <strain evidence="6 7">KCTC 32221</strain>
    </source>
</reference>
<evidence type="ECO:0000256" key="2">
    <source>
        <dbReference type="ARBA" id="ARBA00022679"/>
    </source>
</evidence>
<organism evidence="6 7">
    <name type="scientific">Pseudohongiella spirulinae</name>
    <dbReference type="NCBI Taxonomy" id="1249552"/>
    <lineage>
        <taxon>Bacteria</taxon>
        <taxon>Pseudomonadati</taxon>
        <taxon>Pseudomonadota</taxon>
        <taxon>Gammaproteobacteria</taxon>
        <taxon>Pseudomonadales</taxon>
        <taxon>Pseudohongiellaceae</taxon>
        <taxon>Pseudohongiella</taxon>
    </lineage>
</organism>
<comment type="similarity">
    <text evidence="1 4">Belongs to the polyphosphate kinase 2 (PPK2) family. Class I subfamily.</text>
</comment>
<name>A0A0S2KHQ3_9GAMM</name>
<accession>A0A0S2KHQ3</accession>
<evidence type="ECO:0000259" key="5">
    <source>
        <dbReference type="Pfam" id="PF03976"/>
    </source>
</evidence>
<protein>
    <recommendedName>
        <fullName evidence="4">ADP/GDP-polyphosphate phosphotransferase</fullName>
        <ecNumber evidence="4">2.7.4.-</ecNumber>
    </recommendedName>
    <alternativeName>
        <fullName evidence="4">Polyphosphate kinase PPK2</fullName>
    </alternativeName>
</protein>
<dbReference type="PIRSF" id="PIRSF028756">
    <property type="entry name" value="PPK2_prd"/>
    <property type="match status" value="1"/>
</dbReference>
<dbReference type="InterPro" id="IPR027417">
    <property type="entry name" value="P-loop_NTPase"/>
</dbReference>
<dbReference type="InterPro" id="IPR022486">
    <property type="entry name" value="PPK2_PA0141"/>
</dbReference>
<evidence type="ECO:0000313" key="6">
    <source>
        <dbReference type="EMBL" id="ALO47556.1"/>
    </source>
</evidence>
<keyword evidence="2 4" id="KW-0808">Transferase</keyword>
<dbReference type="GO" id="GO:0006793">
    <property type="term" value="P:phosphorus metabolic process"/>
    <property type="evidence" value="ECO:0007669"/>
    <property type="project" value="InterPro"/>
</dbReference>
<evidence type="ECO:0000256" key="1">
    <source>
        <dbReference type="ARBA" id="ARBA00009924"/>
    </source>
</evidence>
<comment type="function">
    <text evidence="4">Uses inorganic polyphosphate (polyP) as a donor to convert GDP to GTP or ADP to ATP.</text>
</comment>
<evidence type="ECO:0000256" key="3">
    <source>
        <dbReference type="ARBA" id="ARBA00022777"/>
    </source>
</evidence>
<dbReference type="InterPro" id="IPR022488">
    <property type="entry name" value="PPK2-related"/>
</dbReference>
<dbReference type="InterPro" id="IPR016898">
    <property type="entry name" value="Polyphosphate_phosphotransfera"/>
</dbReference>
<dbReference type="Gene3D" id="3.40.50.300">
    <property type="entry name" value="P-loop containing nucleotide triphosphate hydrolases"/>
    <property type="match status" value="1"/>
</dbReference>
<sequence length="255" mass="29896">MSRFSKVRYTSRLRELQIELVKLQRHFIESDDKILIIFEGRDAAGKDGVIKRITEHLSPRETRVVALGKPSNREQSAWYFQRYTAHLPVAGELVLFNRSWYNRAGVERVMGFCTDAEYEEFMGSVVEFEDMLVRSGLKMLKYYLDISRDEQEIRLAARKTNPLKQWKISPIDAQALKYWEAYSQARDEMLSRTHTVASPWAIVHANDKRHTRINIINDILTRLRYRGKSESLPIPDTRYIMPYQLDEPASNRLAP</sequence>
<dbReference type="PANTHER" id="PTHR34383:SF1">
    <property type="entry name" value="ADP-POLYPHOSPHATE PHOSPHOTRANSFERASE"/>
    <property type="match status" value="1"/>
</dbReference>
<proteinExistence type="inferred from homology"/>
<evidence type="ECO:0000256" key="4">
    <source>
        <dbReference type="RuleBase" id="RU369062"/>
    </source>
</evidence>
<feature type="domain" description="Polyphosphate kinase-2-related" evidence="5">
    <location>
        <begin position="5"/>
        <end position="228"/>
    </location>
</feature>
<dbReference type="PATRIC" id="fig|1249552.3.peg.2958"/>
<dbReference type="RefSeq" id="WP_058022936.1">
    <property type="nucleotide sequence ID" value="NZ_CP013189.1"/>
</dbReference>
<keyword evidence="3 4" id="KW-0418">Kinase</keyword>
<dbReference type="KEGG" id="pspi:PS2015_2929"/>
<dbReference type="PANTHER" id="PTHR34383">
    <property type="entry name" value="POLYPHOSPHATE:AMP PHOSPHOTRANSFERASE-RELATED"/>
    <property type="match status" value="1"/>
</dbReference>
<dbReference type="NCBIfam" id="TIGR03707">
    <property type="entry name" value="PPK2_P_aer"/>
    <property type="match status" value="1"/>
</dbReference>
<dbReference type="OrthoDB" id="9775224at2"/>
<dbReference type="AlphaFoldDB" id="A0A0S2KHQ3"/>
<dbReference type="EMBL" id="CP013189">
    <property type="protein sequence ID" value="ALO47556.1"/>
    <property type="molecule type" value="Genomic_DNA"/>
</dbReference>
<gene>
    <name evidence="6" type="ORF">PS2015_2929</name>
</gene>